<sequence length="867" mass="95993">MSESFNWNLPGLSRTQFHAFTNLLSLRNGGQVEPATLPEGVLEEDYNDDRNAAGVDTRNAHQISDSGHNRLKREFLDCLAEFAANKKSGKTVACTAMKEAEDNVKFWIARNEGFPDQEKLLFSQLSELLSSLSYSKDNKTIEDSLWNEMLSYHQDRIQTSYIPSLRASFKDYNAIDNNGTIKNLSALDAELLVLQNLVFDVTKPGQSAINKHNQIVTAAYEVQMIRSLEKAPQSSSGAATKTKKLWADICLLARLRTAFQKFKEVALTLPSFNKVTITLLPRASTSVNQPKSSLSLKQTFDILELNLNPPTAKGVLGQKWTIGRAEQEFTKRQKQKLNIHAEVQMLLFLSSSEPSFRGVLSYFGCSVLSCFMCAHFLRLHGRFATRGCHGRLLNPWTVPETAGLYLGQADEMAQALIQLQKDLKDKLKFWTKRDIRQEKTSVTGGSSILSDYKAEGSQQQFYLEQQKMKAEQERVAEMFKRQSFEQSRSDFQRPAMMTSSKETDIISGGLDDLLPGDEGVLEDFGFNRLTSWTDHSKLMGLYQGLYRYRKVAVEDVHQWQVEGTLVANIKKVFYQIPERQRGGYFPWFLKHTHILERRATGDGVLSRALTKQRGVSLRESKVLKPQALKLLNTFLISIMTAVALPSGSIVQWCIGSLNFSSCVDSAPFNKTTASDYITICCDGGIIDTTQNIWQRAVAHDNFTLDLDNLECCEGDGFGGMDSTTCNTGLAPTPLASLAGTNTQNAQLWTDSSFAFTHTPYCAWLQVTSSALWTATVSTLAVQPTLSHQSYGSQGIANSELVSVSITATSTTAAPSAAQSPTTLSTNPEASHVGSTSSSPQPTGVGTQSKVVWKPSALFIFALLTAIL</sequence>
<gene>
    <name evidence="2" type="ORF">AOQ84DRAFT_420660</name>
</gene>
<proteinExistence type="predicted"/>
<organism evidence="2 3">
    <name type="scientific">Glonium stellatum</name>
    <dbReference type="NCBI Taxonomy" id="574774"/>
    <lineage>
        <taxon>Eukaryota</taxon>
        <taxon>Fungi</taxon>
        <taxon>Dikarya</taxon>
        <taxon>Ascomycota</taxon>
        <taxon>Pezizomycotina</taxon>
        <taxon>Dothideomycetes</taxon>
        <taxon>Pleosporomycetidae</taxon>
        <taxon>Gloniales</taxon>
        <taxon>Gloniaceae</taxon>
        <taxon>Glonium</taxon>
    </lineage>
</organism>
<dbReference type="OrthoDB" id="5229536at2759"/>
<name>A0A8E2JMX9_9PEZI</name>
<feature type="compositionally biased region" description="Low complexity" evidence="1">
    <location>
        <begin position="814"/>
        <end position="825"/>
    </location>
</feature>
<dbReference type="Proteomes" id="UP000250140">
    <property type="component" value="Unassembled WGS sequence"/>
</dbReference>
<evidence type="ECO:0000313" key="2">
    <source>
        <dbReference type="EMBL" id="OCL03033.1"/>
    </source>
</evidence>
<feature type="region of interest" description="Disordered" evidence="1">
    <location>
        <begin position="814"/>
        <end position="845"/>
    </location>
</feature>
<protein>
    <submittedName>
        <fullName evidence="2">Uncharacterized protein</fullName>
    </submittedName>
</protein>
<dbReference type="Pfam" id="PF14441">
    <property type="entry name" value="OTT_1508_deam"/>
    <property type="match status" value="1"/>
</dbReference>
<reference evidence="2 3" key="1">
    <citation type="journal article" date="2016" name="Nat. Commun.">
        <title>Ectomycorrhizal ecology is imprinted in the genome of the dominant symbiotic fungus Cenococcum geophilum.</title>
        <authorList>
            <consortium name="DOE Joint Genome Institute"/>
            <person name="Peter M."/>
            <person name="Kohler A."/>
            <person name="Ohm R.A."/>
            <person name="Kuo A."/>
            <person name="Krutzmann J."/>
            <person name="Morin E."/>
            <person name="Arend M."/>
            <person name="Barry K.W."/>
            <person name="Binder M."/>
            <person name="Choi C."/>
            <person name="Clum A."/>
            <person name="Copeland A."/>
            <person name="Grisel N."/>
            <person name="Haridas S."/>
            <person name="Kipfer T."/>
            <person name="LaButti K."/>
            <person name="Lindquist E."/>
            <person name="Lipzen A."/>
            <person name="Maire R."/>
            <person name="Meier B."/>
            <person name="Mihaltcheva S."/>
            <person name="Molinier V."/>
            <person name="Murat C."/>
            <person name="Poggeler S."/>
            <person name="Quandt C.A."/>
            <person name="Sperisen C."/>
            <person name="Tritt A."/>
            <person name="Tisserant E."/>
            <person name="Crous P.W."/>
            <person name="Henrissat B."/>
            <person name="Nehls U."/>
            <person name="Egli S."/>
            <person name="Spatafora J.W."/>
            <person name="Grigoriev I.V."/>
            <person name="Martin F.M."/>
        </authorList>
    </citation>
    <scope>NUCLEOTIDE SEQUENCE [LARGE SCALE GENOMIC DNA]</scope>
    <source>
        <strain evidence="2 3">CBS 207.34</strain>
    </source>
</reference>
<dbReference type="EMBL" id="KV750823">
    <property type="protein sequence ID" value="OCL03033.1"/>
    <property type="molecule type" value="Genomic_DNA"/>
</dbReference>
<evidence type="ECO:0000256" key="1">
    <source>
        <dbReference type="SAM" id="MobiDB-lite"/>
    </source>
</evidence>
<keyword evidence="3" id="KW-1185">Reference proteome</keyword>
<evidence type="ECO:0000313" key="3">
    <source>
        <dbReference type="Proteomes" id="UP000250140"/>
    </source>
</evidence>
<accession>A0A8E2JMX9</accession>
<dbReference type="AlphaFoldDB" id="A0A8E2JMX9"/>
<feature type="compositionally biased region" description="Polar residues" evidence="1">
    <location>
        <begin position="826"/>
        <end position="845"/>
    </location>
</feature>
<dbReference type="InterPro" id="IPR027796">
    <property type="entry name" value="OTT_1508_deam-like"/>
</dbReference>